<evidence type="ECO:0000256" key="4">
    <source>
        <dbReference type="ARBA" id="ARBA00012268"/>
    </source>
</evidence>
<comment type="pathway">
    <text evidence="2 14">Glycan biosynthesis; trehalose biosynthesis.</text>
</comment>
<dbReference type="InterPro" id="IPR006047">
    <property type="entry name" value="GH13_cat_dom"/>
</dbReference>
<comment type="similarity">
    <text evidence="3 14">Belongs to the glycosyl hydrolase 13 family.</text>
</comment>
<evidence type="ECO:0000256" key="16">
    <source>
        <dbReference type="PIRSR" id="PIRSR006337-2"/>
    </source>
</evidence>
<dbReference type="PIRSF" id="PIRSF006337">
    <property type="entry name" value="Trehalose_TreZ"/>
    <property type="match status" value="1"/>
</dbReference>
<feature type="binding site" evidence="16">
    <location>
        <begin position="317"/>
        <end position="321"/>
    </location>
    <ligand>
        <name>substrate</name>
    </ligand>
</feature>
<dbReference type="SUPFAM" id="SSF81296">
    <property type="entry name" value="E set domains"/>
    <property type="match status" value="1"/>
</dbReference>
<evidence type="ECO:0000256" key="15">
    <source>
        <dbReference type="PIRSR" id="PIRSR006337-1"/>
    </source>
</evidence>
<feature type="active site" description="Proton donor" evidence="15">
    <location>
        <position position="292"/>
    </location>
</feature>
<evidence type="ECO:0000256" key="12">
    <source>
        <dbReference type="ARBA" id="ARBA00034013"/>
    </source>
</evidence>
<evidence type="ECO:0000313" key="19">
    <source>
        <dbReference type="EMBL" id="STC68284.1"/>
    </source>
</evidence>
<protein>
    <recommendedName>
        <fullName evidence="5 13">Malto-oligosyltrehalose trehalohydrolase</fullName>
        <shortName evidence="14">MTHase</shortName>
        <ecNumber evidence="4 13">3.2.1.141</ecNumber>
    </recommendedName>
    <alternativeName>
        <fullName evidence="11 14">4-alpha-D-((1-&gt;4)-alpha-D-glucano)trehalose trehalohydrolase</fullName>
    </alternativeName>
    <alternativeName>
        <fullName evidence="10 14">Maltooligosyl trehalose trehalohydrolase</fullName>
    </alternativeName>
</protein>
<comment type="catalytic activity">
    <reaction evidence="12 14">
        <text>hydrolysis of (1-&gt;4)-alpha-D-glucosidic linkage in 4-alpha-D-[(1-&gt;4)-alpha-D-glucanosyl]n trehalose to yield trehalose and (1-&gt;4)-alpha-D-glucan.</text>
        <dbReference type="EC" id="3.2.1.141"/>
    </reaction>
</comment>
<keyword evidence="8" id="KW-0119">Carbohydrate metabolism</keyword>
<dbReference type="SMART" id="SM00642">
    <property type="entry name" value="Aamy"/>
    <property type="match status" value="1"/>
</dbReference>
<evidence type="ECO:0000256" key="7">
    <source>
        <dbReference type="ARBA" id="ARBA00022801"/>
    </source>
</evidence>
<dbReference type="Pfam" id="PF00128">
    <property type="entry name" value="Alpha-amylase"/>
    <property type="match status" value="1"/>
</dbReference>
<dbReference type="InterPro" id="IPR022567">
    <property type="entry name" value="DUF3459"/>
</dbReference>
<evidence type="ECO:0000256" key="9">
    <source>
        <dbReference type="ARBA" id="ARBA00023295"/>
    </source>
</evidence>
<evidence type="ECO:0000256" key="5">
    <source>
        <dbReference type="ARBA" id="ARBA00015938"/>
    </source>
</evidence>
<dbReference type="Gene3D" id="2.60.40.10">
    <property type="entry name" value="Immunoglobulins"/>
    <property type="match status" value="1"/>
</dbReference>
<dbReference type="Gene3D" id="3.20.20.80">
    <property type="entry name" value="Glycosidases"/>
    <property type="match status" value="1"/>
</dbReference>
<dbReference type="CDD" id="cd02853">
    <property type="entry name" value="E_set_MTHase_like_N"/>
    <property type="match status" value="1"/>
</dbReference>
<dbReference type="SUPFAM" id="SSF51445">
    <property type="entry name" value="(Trans)glycosidases"/>
    <property type="match status" value="1"/>
</dbReference>
<evidence type="ECO:0000256" key="8">
    <source>
        <dbReference type="ARBA" id="ARBA00023277"/>
    </source>
</evidence>
<dbReference type="PANTHER" id="PTHR43651:SF11">
    <property type="entry name" value="MALTO-OLIGOSYLTREHALOSE TREHALOHYDROLASE"/>
    <property type="match status" value="1"/>
</dbReference>
<dbReference type="PANTHER" id="PTHR43651">
    <property type="entry name" value="1,4-ALPHA-GLUCAN-BRANCHING ENZYME"/>
    <property type="match status" value="1"/>
</dbReference>
<comment type="subcellular location">
    <subcellularLocation>
        <location evidence="1 15">Cytoplasm</location>
    </subcellularLocation>
</comment>
<organism evidence="19 20">
    <name type="scientific">Corynebacterium pilosum</name>
    <dbReference type="NCBI Taxonomy" id="35756"/>
    <lineage>
        <taxon>Bacteria</taxon>
        <taxon>Bacillati</taxon>
        <taxon>Actinomycetota</taxon>
        <taxon>Actinomycetes</taxon>
        <taxon>Mycobacteriales</taxon>
        <taxon>Corynebacteriaceae</taxon>
        <taxon>Corynebacterium</taxon>
    </lineage>
</organism>
<dbReference type="NCBIfam" id="TIGR02402">
    <property type="entry name" value="trehalose_TreZ"/>
    <property type="match status" value="1"/>
</dbReference>
<dbReference type="EMBL" id="UFXQ01000001">
    <property type="protein sequence ID" value="STC68284.1"/>
    <property type="molecule type" value="Genomic_DNA"/>
</dbReference>
<dbReference type="InterPro" id="IPR012768">
    <property type="entry name" value="Trehalose_TreZ"/>
</dbReference>
<dbReference type="CDD" id="cd11325">
    <property type="entry name" value="AmyAc_GTHase"/>
    <property type="match status" value="1"/>
</dbReference>
<feature type="domain" description="Glycosyl hydrolase family 13 catalytic" evidence="18">
    <location>
        <begin position="106"/>
        <end position="457"/>
    </location>
</feature>
<evidence type="ECO:0000256" key="6">
    <source>
        <dbReference type="ARBA" id="ARBA00022490"/>
    </source>
</evidence>
<dbReference type="STRING" id="35756.GCA_001044155_01413"/>
<dbReference type="GO" id="GO:0005737">
    <property type="term" value="C:cytoplasm"/>
    <property type="evidence" value="ECO:0007669"/>
    <property type="project" value="UniProtKB-SubCell"/>
</dbReference>
<keyword evidence="7 14" id="KW-0378">Hydrolase</keyword>
<dbReference type="AlphaFoldDB" id="A0A376CIN3"/>
<feature type="site" description="Transition state stabilizer" evidence="17">
    <location>
        <position position="388"/>
    </location>
</feature>
<evidence type="ECO:0000256" key="2">
    <source>
        <dbReference type="ARBA" id="ARBA00005199"/>
    </source>
</evidence>
<keyword evidence="20" id="KW-1185">Reference proteome</keyword>
<feature type="binding site" evidence="16">
    <location>
        <begin position="387"/>
        <end position="392"/>
    </location>
    <ligand>
        <name>substrate</name>
    </ligand>
</feature>
<dbReference type="UniPathway" id="UPA00299"/>
<evidence type="ECO:0000256" key="13">
    <source>
        <dbReference type="NCBIfam" id="TIGR02402"/>
    </source>
</evidence>
<sequence length="579" mass="64966">MTTFEPYSVWAPFAHDIRLKLNGSTVDMRRESDPHKKRAGWWTCDTVARPGDRYGYEVFDGDEWSITLPDPRTKSQPDGIHGLSEVIDPHFDWTDDAWTGRVLPGQVIYELHVGTFTPEGTFAGIVDKLDYLKDMGVTTIELMPVQPFGGERNWGYDGVDWFAVQESYGGARGLKELVNAAHNKGIGVILDVVYNHFGPDGNYNGFFGPYTAGGSTGWGEVVNISTHGSDEVRRYILDTVKQWLDEFHIDGLRLDAVHSLDDRGAFSIMEQIQYIAHQVEARTGIPRSIIAESDLNDPRLITPEANGGYGLAGQWVDDIHHALHTVVSGEQHAYYEDFGTIELLADTLRHGFRFRNSWSGYRGRTHGRAIDLSTTSPAHLVTYTTTHDQTGNRAQGDRPSQNLTPNQQVLKAAVILFSPFTPMLFMGEEFGATTPFPFFCSHTNDELNRLTREGRFREFARSGWDSSEVPDPAAEETFESAKLDWDFTAEQQAIHAAYTRLLALRRELGLSRSDLRELQVDHGPTWLTMGYDDVVLAVNLGNEPAVAPVGGELIYSFTNPEVRENETHLDGWELAIIRR</sequence>
<proteinExistence type="inferred from homology"/>
<feature type="binding site" evidence="16">
    <location>
        <begin position="253"/>
        <end position="258"/>
    </location>
    <ligand>
        <name>substrate</name>
    </ligand>
</feature>
<dbReference type="InterPro" id="IPR017853">
    <property type="entry name" value="GH"/>
</dbReference>
<dbReference type="RefSeq" id="WP_018580582.1">
    <property type="nucleotide sequence ID" value="NZ_UFXQ01000001.1"/>
</dbReference>
<dbReference type="Gene3D" id="1.10.10.760">
    <property type="entry name" value="E-set domains of sugar-utilizing enzymes"/>
    <property type="match status" value="1"/>
</dbReference>
<reference evidence="19 20" key="1">
    <citation type="submission" date="2018-06" db="EMBL/GenBank/DDBJ databases">
        <authorList>
            <consortium name="Pathogen Informatics"/>
            <person name="Doyle S."/>
        </authorList>
    </citation>
    <scope>NUCLEOTIDE SEQUENCE [LARGE SCALE GENOMIC DNA]</scope>
    <source>
        <strain evidence="19 20">NCTC11862</strain>
    </source>
</reference>
<evidence type="ECO:0000256" key="3">
    <source>
        <dbReference type="ARBA" id="ARBA00008061"/>
    </source>
</evidence>
<dbReference type="OrthoDB" id="9800174at2"/>
<feature type="active site" description="Nucleophile" evidence="15">
    <location>
        <position position="255"/>
    </location>
</feature>
<evidence type="ECO:0000256" key="17">
    <source>
        <dbReference type="PIRSR" id="PIRSR006337-3"/>
    </source>
</evidence>
<dbReference type="EC" id="3.2.1.141" evidence="4 13"/>
<evidence type="ECO:0000313" key="20">
    <source>
        <dbReference type="Proteomes" id="UP000254467"/>
    </source>
</evidence>
<dbReference type="InterPro" id="IPR044901">
    <property type="entry name" value="Trehalose_TreZ_E-set_sf"/>
</dbReference>
<evidence type="ECO:0000256" key="1">
    <source>
        <dbReference type="ARBA" id="ARBA00004496"/>
    </source>
</evidence>
<keyword evidence="6" id="KW-0963">Cytoplasm</keyword>
<dbReference type="Pfam" id="PF11941">
    <property type="entry name" value="DUF3459"/>
    <property type="match status" value="1"/>
</dbReference>
<dbReference type="GO" id="GO:0033942">
    <property type="term" value="F:4-alpha-D-(1-&gt;4)-alpha-D-glucanotrehalose trehalohydrolase activity"/>
    <property type="evidence" value="ECO:0007669"/>
    <property type="project" value="UniProtKB-EC"/>
</dbReference>
<dbReference type="InterPro" id="IPR013783">
    <property type="entry name" value="Ig-like_fold"/>
</dbReference>
<accession>A0A376CIN3</accession>
<dbReference type="Proteomes" id="UP000254467">
    <property type="component" value="Unassembled WGS sequence"/>
</dbReference>
<evidence type="ECO:0000256" key="10">
    <source>
        <dbReference type="ARBA" id="ARBA00032057"/>
    </source>
</evidence>
<dbReference type="GO" id="GO:0005992">
    <property type="term" value="P:trehalose biosynthetic process"/>
    <property type="evidence" value="ECO:0007669"/>
    <property type="project" value="UniProtKB-UniRule"/>
</dbReference>
<name>A0A376CIN3_9CORY</name>
<gene>
    <name evidence="19" type="primary">TreZ</name>
    <name evidence="19" type="ORF">NCTC11862_00150</name>
</gene>
<keyword evidence="9 14" id="KW-0326">Glycosidase</keyword>
<dbReference type="InterPro" id="IPR014756">
    <property type="entry name" value="Ig_E-set"/>
</dbReference>
<evidence type="ECO:0000256" key="11">
    <source>
        <dbReference type="ARBA" id="ARBA00033284"/>
    </source>
</evidence>
<evidence type="ECO:0000259" key="18">
    <source>
        <dbReference type="SMART" id="SM00642"/>
    </source>
</evidence>
<evidence type="ECO:0000256" key="14">
    <source>
        <dbReference type="PIRNR" id="PIRNR006337"/>
    </source>
</evidence>